<dbReference type="PANTHER" id="PTHR43586">
    <property type="entry name" value="CYSTEINE DESULFURASE"/>
    <property type="match status" value="1"/>
</dbReference>
<dbReference type="Gene3D" id="3.90.1150.10">
    <property type="entry name" value="Aspartate Aminotransferase, domain 1"/>
    <property type="match status" value="1"/>
</dbReference>
<evidence type="ECO:0000256" key="2">
    <source>
        <dbReference type="ARBA" id="ARBA00012239"/>
    </source>
</evidence>
<dbReference type="Proteomes" id="UP000239899">
    <property type="component" value="Unassembled WGS sequence"/>
</dbReference>
<dbReference type="GO" id="GO:0050832">
    <property type="term" value="P:defense response to fungus"/>
    <property type="evidence" value="ECO:0007669"/>
    <property type="project" value="InterPro"/>
</dbReference>
<dbReference type="EC" id="2.8.1.7" evidence="2"/>
<dbReference type="InterPro" id="IPR010970">
    <property type="entry name" value="Cys_dSase_SufS"/>
</dbReference>
<evidence type="ECO:0000256" key="7">
    <source>
        <dbReference type="SAM" id="SignalP"/>
    </source>
</evidence>
<proteinExistence type="predicted"/>
<evidence type="ECO:0000313" key="10">
    <source>
        <dbReference type="EMBL" id="PRW60081.1"/>
    </source>
</evidence>
<evidence type="ECO:0000256" key="4">
    <source>
        <dbReference type="ARBA" id="ARBA00022898"/>
    </source>
</evidence>
<feature type="chain" id="PRO_5015129346" description="cysteine desulfurase" evidence="7">
    <location>
        <begin position="23"/>
        <end position="599"/>
    </location>
</feature>
<dbReference type="InterPro" id="IPR001153">
    <property type="entry name" value="Barwin_dom"/>
</dbReference>
<dbReference type="GO" id="GO:0030170">
    <property type="term" value="F:pyridoxal phosphate binding"/>
    <property type="evidence" value="ECO:0007669"/>
    <property type="project" value="InterPro"/>
</dbReference>
<feature type="domain" description="Aminotransferase class V" evidence="8">
    <location>
        <begin position="182"/>
        <end position="557"/>
    </location>
</feature>
<dbReference type="CDD" id="cd06453">
    <property type="entry name" value="SufS_like"/>
    <property type="match status" value="1"/>
</dbReference>
<dbReference type="GO" id="GO:0006534">
    <property type="term" value="P:cysteine metabolic process"/>
    <property type="evidence" value="ECO:0007669"/>
    <property type="project" value="InterPro"/>
</dbReference>
<evidence type="ECO:0000256" key="3">
    <source>
        <dbReference type="ARBA" id="ARBA00022679"/>
    </source>
</evidence>
<evidence type="ECO:0000259" key="9">
    <source>
        <dbReference type="Pfam" id="PF00967"/>
    </source>
</evidence>
<evidence type="ECO:0000256" key="1">
    <source>
        <dbReference type="ARBA" id="ARBA00001933"/>
    </source>
</evidence>
<evidence type="ECO:0000313" key="11">
    <source>
        <dbReference type="Proteomes" id="UP000239899"/>
    </source>
</evidence>
<keyword evidence="7" id="KW-0732">Signal</keyword>
<dbReference type="InterPro" id="IPR015422">
    <property type="entry name" value="PyrdxlP-dep_Trfase_small"/>
</dbReference>
<dbReference type="GO" id="GO:0042742">
    <property type="term" value="P:defense response to bacterium"/>
    <property type="evidence" value="ECO:0007669"/>
    <property type="project" value="InterPro"/>
</dbReference>
<dbReference type="SUPFAM" id="SSF53383">
    <property type="entry name" value="PLP-dependent transferases"/>
    <property type="match status" value="1"/>
</dbReference>
<dbReference type="STRING" id="3076.A0A2P6U193"/>
<feature type="compositionally biased region" description="Basic and acidic residues" evidence="6">
    <location>
        <begin position="589"/>
        <end position="599"/>
    </location>
</feature>
<accession>A0A2P6U193</accession>
<dbReference type="CDD" id="cd22271">
    <property type="entry name" value="DPBB_EXP_N-like"/>
    <property type="match status" value="1"/>
</dbReference>
<evidence type="ECO:0000259" key="8">
    <source>
        <dbReference type="Pfam" id="PF00266"/>
    </source>
</evidence>
<dbReference type="OrthoDB" id="420046at2759"/>
<dbReference type="PANTHER" id="PTHR43586:SF8">
    <property type="entry name" value="CYSTEINE DESULFURASE 1, CHLOROPLASTIC"/>
    <property type="match status" value="1"/>
</dbReference>
<dbReference type="InterPro" id="IPR015421">
    <property type="entry name" value="PyrdxlP-dep_Trfase_major"/>
</dbReference>
<evidence type="ECO:0000256" key="6">
    <source>
        <dbReference type="SAM" id="MobiDB-lite"/>
    </source>
</evidence>
<dbReference type="Gene3D" id="3.40.640.10">
    <property type="entry name" value="Type I PLP-dependent aspartate aminotransferase-like (Major domain)"/>
    <property type="match status" value="1"/>
</dbReference>
<dbReference type="InterPro" id="IPR000192">
    <property type="entry name" value="Aminotrans_V_dom"/>
</dbReference>
<keyword evidence="3" id="KW-0808">Transferase</keyword>
<comment type="catalytic activity">
    <reaction evidence="5">
        <text>(sulfur carrier)-H + L-cysteine = (sulfur carrier)-SH + L-alanine</text>
        <dbReference type="Rhea" id="RHEA:43892"/>
        <dbReference type="Rhea" id="RHEA-COMP:14737"/>
        <dbReference type="Rhea" id="RHEA-COMP:14739"/>
        <dbReference type="ChEBI" id="CHEBI:29917"/>
        <dbReference type="ChEBI" id="CHEBI:35235"/>
        <dbReference type="ChEBI" id="CHEBI:57972"/>
        <dbReference type="ChEBI" id="CHEBI:64428"/>
        <dbReference type="EC" id="2.8.1.7"/>
    </reaction>
</comment>
<evidence type="ECO:0000256" key="5">
    <source>
        <dbReference type="ARBA" id="ARBA00050776"/>
    </source>
</evidence>
<dbReference type="InterPro" id="IPR036908">
    <property type="entry name" value="RlpA-like_sf"/>
</dbReference>
<dbReference type="EMBL" id="LHPG02000003">
    <property type="protein sequence ID" value="PRW60081.1"/>
    <property type="molecule type" value="Genomic_DNA"/>
</dbReference>
<reference evidence="10 11" key="1">
    <citation type="journal article" date="2018" name="Plant J.">
        <title>Genome sequences of Chlorella sorokiniana UTEX 1602 and Micractinium conductrix SAG 241.80: implications to maltose excretion by a green alga.</title>
        <authorList>
            <person name="Arriola M.B."/>
            <person name="Velmurugan N."/>
            <person name="Zhang Y."/>
            <person name="Plunkett M.H."/>
            <person name="Hondzo H."/>
            <person name="Barney B.M."/>
        </authorList>
    </citation>
    <scope>NUCLEOTIDE SEQUENCE [LARGE SCALE GENOMIC DNA]</scope>
    <source>
        <strain evidence="11">UTEX 1602</strain>
    </source>
</reference>
<feature type="signal peptide" evidence="7">
    <location>
        <begin position="1"/>
        <end position="22"/>
    </location>
</feature>
<protein>
    <recommendedName>
        <fullName evidence="2">cysteine desulfurase</fullName>
        <ecNumber evidence="2">2.8.1.7</ecNumber>
    </recommendedName>
</protein>
<feature type="domain" description="Barwin" evidence="9">
    <location>
        <begin position="37"/>
        <end position="136"/>
    </location>
</feature>
<sequence>MMRALLLLAAVLALAAVAPVDAGKTGRGEGTAYSGPWEKNKTGKNSCQFGRLPARWEKYYAAIPSHVFKRERDCGKCLKIRGTEKDAPGDWVIVKIVDECASCKGNGDVDLSTTALKEATGYSWDRKDIEWEEVDCPDGSNNRKMLGYAHMSGGTQSHHGSSLAERVWRDFDIFRKRPEILYLDTAATSQHPDAVLHEMHRYYHRGCANVHKGVEHELSKESTEHYEGARCKVAKFINAPRPEEVIFTRNATEGLNIVAHGWGMHHLHEGDEILMSVAEHHSVLAPFQQVAGKRGAKIVDVRLTQDSEEIDLEDSERKLSRKTKLVVMVHLSNVLGSVLPAARACRLAHEAGAVMLLDSCQFVPHRPTDVQALGCDFLVASGHKMLAPTASGFLWGRYDLLKRMEPLMVGGSTTGEIHFGRHSDAKPPLRFEAGTPAIAEAIGLGAACDYLMKLGMGAVHEYEEGLARQLYEELSGVPGIRILGPPPDVPEGRASLCYFLIEGCDMMSLAADLDRRHIAVSAGFHRAKPLHTDYFQIGETMRASAYIYNTSNEISTFVAALKECAAEQRRERQGEGQEGAQGGEVAAPAEHERQSCVIA</sequence>
<organism evidence="10 11">
    <name type="scientific">Chlorella sorokiniana</name>
    <name type="common">Freshwater green alga</name>
    <dbReference type="NCBI Taxonomy" id="3076"/>
    <lineage>
        <taxon>Eukaryota</taxon>
        <taxon>Viridiplantae</taxon>
        <taxon>Chlorophyta</taxon>
        <taxon>core chlorophytes</taxon>
        <taxon>Trebouxiophyceae</taxon>
        <taxon>Chlorellales</taxon>
        <taxon>Chlorellaceae</taxon>
        <taxon>Chlorella clade</taxon>
        <taxon>Chlorella</taxon>
    </lineage>
</organism>
<name>A0A2P6U193_CHLSO</name>
<comment type="cofactor">
    <cofactor evidence="1">
        <name>pyridoxal 5'-phosphate</name>
        <dbReference type="ChEBI" id="CHEBI:597326"/>
    </cofactor>
</comment>
<dbReference type="Pfam" id="PF00967">
    <property type="entry name" value="Barwin"/>
    <property type="match status" value="1"/>
</dbReference>
<feature type="region of interest" description="Disordered" evidence="6">
    <location>
        <begin position="569"/>
        <end position="599"/>
    </location>
</feature>
<comment type="caution">
    <text evidence="10">The sequence shown here is derived from an EMBL/GenBank/DDBJ whole genome shotgun (WGS) entry which is preliminary data.</text>
</comment>
<dbReference type="AlphaFoldDB" id="A0A2P6U193"/>
<dbReference type="Pfam" id="PF00266">
    <property type="entry name" value="Aminotran_5"/>
    <property type="match status" value="1"/>
</dbReference>
<dbReference type="GO" id="GO:0031071">
    <property type="term" value="F:cysteine desulfurase activity"/>
    <property type="evidence" value="ECO:0007669"/>
    <property type="project" value="UniProtKB-EC"/>
</dbReference>
<dbReference type="Gene3D" id="2.40.40.10">
    <property type="entry name" value="RlpA-like domain"/>
    <property type="match status" value="1"/>
</dbReference>
<gene>
    <name evidence="10" type="ORF">C2E21_1787</name>
</gene>
<dbReference type="InterPro" id="IPR015424">
    <property type="entry name" value="PyrdxlP-dep_Trfase"/>
</dbReference>
<keyword evidence="4" id="KW-0663">Pyridoxal phosphate</keyword>
<dbReference type="SUPFAM" id="SSF50685">
    <property type="entry name" value="Barwin-like endoglucanases"/>
    <property type="match status" value="1"/>
</dbReference>
<keyword evidence="11" id="KW-1185">Reference proteome</keyword>